<evidence type="ECO:0000313" key="1">
    <source>
        <dbReference type="EMBL" id="KAA8906906.1"/>
    </source>
</evidence>
<dbReference type="EMBL" id="VXIS01000083">
    <property type="protein sequence ID" value="KAA8906906.1"/>
    <property type="molecule type" value="Genomic_DNA"/>
</dbReference>
<protein>
    <submittedName>
        <fullName evidence="1">Uncharacterized protein</fullName>
    </submittedName>
</protein>
<organism evidence="1 2">
    <name type="scientific">Sphaerosporella brunnea</name>
    <dbReference type="NCBI Taxonomy" id="1250544"/>
    <lineage>
        <taxon>Eukaryota</taxon>
        <taxon>Fungi</taxon>
        <taxon>Dikarya</taxon>
        <taxon>Ascomycota</taxon>
        <taxon>Pezizomycotina</taxon>
        <taxon>Pezizomycetes</taxon>
        <taxon>Pezizales</taxon>
        <taxon>Pyronemataceae</taxon>
        <taxon>Sphaerosporella</taxon>
    </lineage>
</organism>
<dbReference type="InParanoid" id="A0A5J5EXK0"/>
<dbReference type="Proteomes" id="UP000326924">
    <property type="component" value="Unassembled WGS sequence"/>
</dbReference>
<reference evidence="1 2" key="1">
    <citation type="submission" date="2019-09" db="EMBL/GenBank/DDBJ databases">
        <title>Draft genome of the ectomycorrhizal ascomycete Sphaerosporella brunnea.</title>
        <authorList>
            <consortium name="DOE Joint Genome Institute"/>
            <person name="Benucci G.M."/>
            <person name="Marozzi G."/>
            <person name="Antonielli L."/>
            <person name="Sanchez S."/>
            <person name="Marco P."/>
            <person name="Wang X."/>
            <person name="Falini L.B."/>
            <person name="Barry K."/>
            <person name="Haridas S."/>
            <person name="Lipzen A."/>
            <person name="Labutti K."/>
            <person name="Grigoriev I.V."/>
            <person name="Murat C."/>
            <person name="Martin F."/>
            <person name="Albertini E."/>
            <person name="Donnini D."/>
            <person name="Bonito G."/>
        </authorList>
    </citation>
    <scope>NUCLEOTIDE SEQUENCE [LARGE SCALE GENOMIC DNA]</scope>
    <source>
        <strain evidence="1 2">Sb_GMNB300</strain>
    </source>
</reference>
<comment type="caution">
    <text evidence="1">The sequence shown here is derived from an EMBL/GenBank/DDBJ whole genome shotgun (WGS) entry which is preliminary data.</text>
</comment>
<gene>
    <name evidence="1" type="ORF">FN846DRAFT_906791</name>
</gene>
<name>A0A5J5EXK0_9PEZI</name>
<evidence type="ECO:0000313" key="2">
    <source>
        <dbReference type="Proteomes" id="UP000326924"/>
    </source>
</evidence>
<sequence length="159" mass="17569">MRSVPHMFLSYYVGVRSALRYVGPVTDPAYSLDVDAHVPRLQPFLQPNPDRQPLAATLATLRGCAVFQAACATNVLVCGDFGLVPRGKDEQKFHVLLVKFTVDQGWQIYHPKQHCSSASLWARVLTVVLNALSLNYRYRDTFAGLPVVAAPTIITALET</sequence>
<keyword evidence="2" id="KW-1185">Reference proteome</keyword>
<accession>A0A5J5EXK0</accession>
<dbReference type="AlphaFoldDB" id="A0A5J5EXK0"/>
<proteinExistence type="predicted"/>